<dbReference type="AlphaFoldDB" id="A0A368LHQ7"/>
<dbReference type="Proteomes" id="UP000252479">
    <property type="component" value="Unassembled WGS sequence"/>
</dbReference>
<dbReference type="InterPro" id="IPR035919">
    <property type="entry name" value="EAL_sf"/>
</dbReference>
<dbReference type="GO" id="GO:0071111">
    <property type="term" value="F:cyclic-guanylate-specific phosphodiesterase activity"/>
    <property type="evidence" value="ECO:0007669"/>
    <property type="project" value="InterPro"/>
</dbReference>
<sequence>MLENLKIFLFKDKFGNHISKYKSFLLSSVFQPIFNHNNNIVGVEALLRIKDVSGESICPGFYFSDQNPDKEDKVTIDKISRILHLNNFASSQYCNKKLFLNLLPDAIKTLHSPCLYDIRFLREMKKLNISSKQVVLELLEVGCDNLYELQRSIGNLNNYGFNIAIDDFGSEHSNANRVSLICSSVLKIDKSLLNQFMKGNKTNLTQAMKMANIFKAQTVIEGIENQNQLDTMRALNIDMYQGYFLAMPQPIAPCPE</sequence>
<comment type="caution">
    <text evidence="2">The sequence shown here is derived from an EMBL/GenBank/DDBJ whole genome shotgun (WGS) entry which is preliminary data.</text>
</comment>
<dbReference type="SMART" id="SM00052">
    <property type="entry name" value="EAL"/>
    <property type="match status" value="1"/>
</dbReference>
<proteinExistence type="predicted"/>
<dbReference type="PANTHER" id="PTHR33121:SF76">
    <property type="entry name" value="SIGNALING PROTEIN"/>
    <property type="match status" value="1"/>
</dbReference>
<evidence type="ECO:0000313" key="3">
    <source>
        <dbReference type="Proteomes" id="UP000252479"/>
    </source>
</evidence>
<protein>
    <submittedName>
        <fullName evidence="2">EAL domain-containing protein</fullName>
    </submittedName>
</protein>
<name>A0A368LHQ7_9VIBR</name>
<evidence type="ECO:0000259" key="1">
    <source>
        <dbReference type="PROSITE" id="PS50883"/>
    </source>
</evidence>
<feature type="domain" description="EAL" evidence="1">
    <location>
        <begin position="7"/>
        <end position="256"/>
    </location>
</feature>
<dbReference type="RefSeq" id="WP_086958635.1">
    <property type="nucleotide sequence ID" value="NZ_FUKS01000007.1"/>
</dbReference>
<dbReference type="CDD" id="cd01948">
    <property type="entry name" value="EAL"/>
    <property type="match status" value="1"/>
</dbReference>
<dbReference type="Gene3D" id="3.20.20.450">
    <property type="entry name" value="EAL domain"/>
    <property type="match status" value="1"/>
</dbReference>
<dbReference type="PANTHER" id="PTHR33121">
    <property type="entry name" value="CYCLIC DI-GMP PHOSPHODIESTERASE PDEF"/>
    <property type="match status" value="1"/>
</dbReference>
<dbReference type="EMBL" id="QPGL01000002">
    <property type="protein sequence ID" value="RCS70289.1"/>
    <property type="molecule type" value="Genomic_DNA"/>
</dbReference>
<dbReference type="Pfam" id="PF00563">
    <property type="entry name" value="EAL"/>
    <property type="match status" value="1"/>
</dbReference>
<accession>A0A368LHQ7</accession>
<dbReference type="InterPro" id="IPR050706">
    <property type="entry name" value="Cyclic-di-GMP_PDE-like"/>
</dbReference>
<organism evidence="2 3">
    <name type="scientific">Vibrio casei</name>
    <dbReference type="NCBI Taxonomy" id="673372"/>
    <lineage>
        <taxon>Bacteria</taxon>
        <taxon>Pseudomonadati</taxon>
        <taxon>Pseudomonadota</taxon>
        <taxon>Gammaproteobacteria</taxon>
        <taxon>Vibrionales</taxon>
        <taxon>Vibrionaceae</taxon>
        <taxon>Vibrio</taxon>
    </lineage>
</organism>
<dbReference type="GeneID" id="303189767"/>
<dbReference type="InterPro" id="IPR001633">
    <property type="entry name" value="EAL_dom"/>
</dbReference>
<gene>
    <name evidence="2" type="ORF">CIK83_12635</name>
</gene>
<reference evidence="2 3" key="1">
    <citation type="journal article" date="2017" name="Elife">
        <title>Extensive horizontal gene transfer in cheese-associated bacteria.</title>
        <authorList>
            <person name="Bonham K.S."/>
            <person name="Wolfe B.E."/>
            <person name="Dutton R.J."/>
        </authorList>
    </citation>
    <scope>NUCLEOTIDE SEQUENCE [LARGE SCALE GENOMIC DNA]</scope>
    <source>
        <strain evidence="2 3">JB196</strain>
    </source>
</reference>
<dbReference type="SUPFAM" id="SSF141868">
    <property type="entry name" value="EAL domain-like"/>
    <property type="match status" value="1"/>
</dbReference>
<dbReference type="PROSITE" id="PS50883">
    <property type="entry name" value="EAL"/>
    <property type="match status" value="1"/>
</dbReference>
<evidence type="ECO:0000313" key="2">
    <source>
        <dbReference type="EMBL" id="RCS70289.1"/>
    </source>
</evidence>
<keyword evidence="3" id="KW-1185">Reference proteome</keyword>